<proteinExistence type="predicted"/>
<name>A0A7C4D540_THEPE</name>
<reference evidence="2" key="1">
    <citation type="journal article" date="2020" name="mSystems">
        <title>Genome- and Community-Level Interaction Insights into Carbon Utilization and Element Cycling Functions of Hydrothermarchaeota in Hydrothermal Sediment.</title>
        <authorList>
            <person name="Zhou Z."/>
            <person name="Liu Y."/>
            <person name="Xu W."/>
            <person name="Pan J."/>
            <person name="Luo Z.H."/>
            <person name="Li M."/>
        </authorList>
    </citation>
    <scope>NUCLEOTIDE SEQUENCE</scope>
    <source>
        <strain evidence="2">SpSt-649</strain>
    </source>
</reference>
<gene>
    <name evidence="2" type="ORF">ENU21_01615</name>
</gene>
<organism evidence="2">
    <name type="scientific">Thermofilum pendens</name>
    <dbReference type="NCBI Taxonomy" id="2269"/>
    <lineage>
        <taxon>Archaea</taxon>
        <taxon>Thermoproteota</taxon>
        <taxon>Thermoprotei</taxon>
        <taxon>Thermofilales</taxon>
        <taxon>Thermofilaceae</taxon>
        <taxon>Thermofilum</taxon>
    </lineage>
</organism>
<sequence length="330" mass="35894">MLLGSLEATLFIPFFRRLVIRELRNLGESQVVIARALGITQAAVSKVLRSGRMGSNSKPPPPPSGLEVSAQELHLVAKKVAKLIQAGELNEAGFLANRYWLLLAASGDACRAHEKLGWRRSECHICTKMVYPELDISRGLVLADIERALIILSASDSFPELIPEVLTNIAVAIPGARNLYDIAAIPGRISKTRSGELLYRKPEFGASKHLGGILLSIEGKYRAVMNIKYNRAVREAMLALGVVFREFSSVEYPSSNPAALAARQLFNECPACTALVDSGGEHVEPVVYLFGNKAVEVANLAVNLSEVYYAVSRKLGGKLEEGVRLAARFP</sequence>
<dbReference type="EMBL" id="DTBQ01000045">
    <property type="protein sequence ID" value="HGM46437.1"/>
    <property type="molecule type" value="Genomic_DNA"/>
</dbReference>
<feature type="domain" description="Thiamine-phosphate synthase ThiN" evidence="1">
    <location>
        <begin position="145"/>
        <end position="301"/>
    </location>
</feature>
<accession>A0A7C4D540</accession>
<dbReference type="InterPro" id="IPR036409">
    <property type="entry name" value="Aldolase_II/adducin_N_sf"/>
</dbReference>
<evidence type="ECO:0000313" key="2">
    <source>
        <dbReference type="EMBL" id="HGM46437.1"/>
    </source>
</evidence>
<dbReference type="PANTHER" id="PTHR40730:SF4">
    <property type="entry name" value="TRANSCRIPTIONAL REGULATOR"/>
    <property type="match status" value="1"/>
</dbReference>
<dbReference type="AlphaFoldDB" id="A0A7C4D540"/>
<protein>
    <recommendedName>
        <fullName evidence="1">Thiamine-phosphate synthase ThiN domain-containing protein</fullName>
    </recommendedName>
</protein>
<dbReference type="SUPFAM" id="SSF53639">
    <property type="entry name" value="AraD/HMP-PK domain-like"/>
    <property type="match status" value="1"/>
</dbReference>
<evidence type="ECO:0000259" key="1">
    <source>
        <dbReference type="Pfam" id="PF10120"/>
    </source>
</evidence>
<dbReference type="PANTHER" id="PTHR40730">
    <property type="entry name" value="TRANSCRIPTIONAL REGULATOR PROTEIN-LIKE PROTEIN"/>
    <property type="match status" value="1"/>
</dbReference>
<comment type="caution">
    <text evidence="2">The sequence shown here is derived from an EMBL/GenBank/DDBJ whole genome shotgun (WGS) entry which is preliminary data.</text>
</comment>
<dbReference type="InterPro" id="IPR019293">
    <property type="entry name" value="ThiN"/>
</dbReference>
<dbReference type="Pfam" id="PF10120">
    <property type="entry name" value="ThiN"/>
    <property type="match status" value="1"/>
</dbReference>
<dbReference type="Gene3D" id="3.40.225.10">
    <property type="entry name" value="Class II aldolase/adducin N-terminal domain"/>
    <property type="match status" value="1"/>
</dbReference>